<name>A0A6N7ZJS5_9MICO</name>
<dbReference type="InterPro" id="IPR015856">
    <property type="entry name" value="ABC_transpr_CbiO/EcfA_su"/>
</dbReference>
<comment type="similarity">
    <text evidence="1">Belongs to the ABC transporter superfamily.</text>
</comment>
<evidence type="ECO:0000256" key="4">
    <source>
        <dbReference type="ARBA" id="ARBA00022840"/>
    </source>
</evidence>
<proteinExistence type="inferred from homology"/>
<dbReference type="PROSITE" id="PS50893">
    <property type="entry name" value="ABC_TRANSPORTER_2"/>
    <property type="match status" value="1"/>
</dbReference>
<dbReference type="GO" id="GO:0016887">
    <property type="term" value="F:ATP hydrolysis activity"/>
    <property type="evidence" value="ECO:0007669"/>
    <property type="project" value="InterPro"/>
</dbReference>
<dbReference type="PANTHER" id="PTHR43553:SF24">
    <property type="entry name" value="ENERGY-COUPLING FACTOR TRANSPORTER ATP-BINDING PROTEIN ECFA1"/>
    <property type="match status" value="1"/>
</dbReference>
<dbReference type="SMART" id="SM00382">
    <property type="entry name" value="AAA"/>
    <property type="match status" value="1"/>
</dbReference>
<dbReference type="SUPFAM" id="SSF52540">
    <property type="entry name" value="P-loop containing nucleoside triphosphate hydrolases"/>
    <property type="match status" value="1"/>
</dbReference>
<dbReference type="EMBL" id="WMKA01000023">
    <property type="protein sequence ID" value="MTG89498.1"/>
    <property type="molecule type" value="Genomic_DNA"/>
</dbReference>
<keyword evidence="2" id="KW-0813">Transport</keyword>
<evidence type="ECO:0000256" key="3">
    <source>
        <dbReference type="ARBA" id="ARBA00022741"/>
    </source>
</evidence>
<evidence type="ECO:0000313" key="7">
    <source>
        <dbReference type="EMBL" id="MTG89498.1"/>
    </source>
</evidence>
<dbReference type="InterPro" id="IPR003439">
    <property type="entry name" value="ABC_transporter-like_ATP-bd"/>
</dbReference>
<dbReference type="GO" id="GO:0005524">
    <property type="term" value="F:ATP binding"/>
    <property type="evidence" value="ECO:0007669"/>
    <property type="project" value="UniProtKB-KW"/>
</dbReference>
<comment type="caution">
    <text evidence="7">The sequence shown here is derived from an EMBL/GenBank/DDBJ whole genome shotgun (WGS) entry which is preliminary data.</text>
</comment>
<dbReference type="InterPro" id="IPR050095">
    <property type="entry name" value="ECF_ABC_transporter_ATP-bd"/>
</dbReference>
<keyword evidence="3" id="KW-0547">Nucleotide-binding</keyword>
<accession>A0A6N7ZJS5</accession>
<protein>
    <submittedName>
        <fullName evidence="7">ATP-binding cassette domain-containing protein</fullName>
    </submittedName>
</protein>
<evidence type="ECO:0000313" key="8">
    <source>
        <dbReference type="Proteomes" id="UP000440668"/>
    </source>
</evidence>
<keyword evidence="4 7" id="KW-0067">ATP-binding</keyword>
<dbReference type="GO" id="GO:0042626">
    <property type="term" value="F:ATPase-coupled transmembrane transporter activity"/>
    <property type="evidence" value="ECO:0007669"/>
    <property type="project" value="TreeGrafter"/>
</dbReference>
<evidence type="ECO:0000256" key="2">
    <source>
        <dbReference type="ARBA" id="ARBA00022448"/>
    </source>
</evidence>
<dbReference type="CDD" id="cd03225">
    <property type="entry name" value="ABC_cobalt_CbiO_domain1"/>
    <property type="match status" value="1"/>
</dbReference>
<dbReference type="AlphaFoldDB" id="A0A6N7ZJS5"/>
<organism evidence="7 8">
    <name type="scientific">Cellulosimicrobium composti</name>
    <dbReference type="NCBI Taxonomy" id="2672572"/>
    <lineage>
        <taxon>Bacteria</taxon>
        <taxon>Bacillati</taxon>
        <taxon>Actinomycetota</taxon>
        <taxon>Actinomycetes</taxon>
        <taxon>Micrococcales</taxon>
        <taxon>Promicromonosporaceae</taxon>
        <taxon>Cellulosimicrobium</taxon>
    </lineage>
</organism>
<dbReference type="RefSeq" id="WP_155099268.1">
    <property type="nucleotide sequence ID" value="NZ_WMKA01000023.1"/>
</dbReference>
<dbReference type="InterPro" id="IPR003593">
    <property type="entry name" value="AAA+_ATPase"/>
</dbReference>
<reference evidence="7 8" key="1">
    <citation type="submission" date="2019-11" db="EMBL/GenBank/DDBJ databases">
        <title>Cellulosimicrobium composti sp. nov. isolated from a compost.</title>
        <authorList>
            <person name="Yang Y."/>
        </authorList>
    </citation>
    <scope>NUCLEOTIDE SEQUENCE [LARGE SCALE GENOMIC DNA]</scope>
    <source>
        <strain evidence="7 8">BIT-GX5</strain>
    </source>
</reference>
<dbReference type="Gene3D" id="3.40.50.300">
    <property type="entry name" value="P-loop containing nucleotide triphosphate hydrolases"/>
    <property type="match status" value="1"/>
</dbReference>
<dbReference type="PANTHER" id="PTHR43553">
    <property type="entry name" value="HEAVY METAL TRANSPORTER"/>
    <property type="match status" value="1"/>
</dbReference>
<evidence type="ECO:0000259" key="6">
    <source>
        <dbReference type="PROSITE" id="PS50893"/>
    </source>
</evidence>
<feature type="domain" description="ABC transporter" evidence="6">
    <location>
        <begin position="52"/>
        <end position="276"/>
    </location>
</feature>
<gene>
    <name evidence="7" type="ORF">GJV82_11175</name>
</gene>
<evidence type="ECO:0000256" key="1">
    <source>
        <dbReference type="ARBA" id="ARBA00005417"/>
    </source>
</evidence>
<dbReference type="Pfam" id="PF00005">
    <property type="entry name" value="ABC_tran"/>
    <property type="match status" value="1"/>
</dbReference>
<dbReference type="GO" id="GO:0043190">
    <property type="term" value="C:ATP-binding cassette (ABC) transporter complex"/>
    <property type="evidence" value="ECO:0007669"/>
    <property type="project" value="TreeGrafter"/>
</dbReference>
<sequence length="283" mass="29645">MIARAVAAARRRNADRGARTPGAAPPVPADAVPSGVVPAGVVPADAATGCVVRLEDVHVRLGGRDVLRGVDVELTERRVGIVGANGSGKSTLARLLNGLVVPTAGRVLVDGLDTRRDGAAVRRRVGFVFTDPDAQIVMPTVAEDVAYSVRGVPASERDRIVRDALAARGLAHHADHPAHLLSGGQKQLLALTSVLAARPRLVVADEPTTLLDLRNTRRFAAELAALPQQVVLVSHDLTLMDAMDRVLVVDDGRVVADDAPGPAVAHYRRLVDEAAPASRRGAS</sequence>
<feature type="region of interest" description="Disordered" evidence="5">
    <location>
        <begin position="7"/>
        <end position="32"/>
    </location>
</feature>
<dbReference type="Proteomes" id="UP000440668">
    <property type="component" value="Unassembled WGS sequence"/>
</dbReference>
<evidence type="ECO:0000256" key="5">
    <source>
        <dbReference type="SAM" id="MobiDB-lite"/>
    </source>
</evidence>
<dbReference type="InterPro" id="IPR027417">
    <property type="entry name" value="P-loop_NTPase"/>
</dbReference>